<reference evidence="1 2" key="1">
    <citation type="submission" date="2020-08" db="EMBL/GenBank/DDBJ databases">
        <title>Genomic Encyclopedia of Type Strains, Phase IV (KMG-IV): sequencing the most valuable type-strain genomes for metagenomic binning, comparative biology and taxonomic classification.</title>
        <authorList>
            <person name="Goeker M."/>
        </authorList>
    </citation>
    <scope>NUCLEOTIDE SEQUENCE [LARGE SCALE GENOMIC DNA]</scope>
    <source>
        <strain evidence="1 2">DSM 102044</strain>
    </source>
</reference>
<gene>
    <name evidence="1" type="ORF">FHS59_003162</name>
</gene>
<organism evidence="1 2">
    <name type="scientific">Algoriphagus iocasae</name>
    <dbReference type="NCBI Taxonomy" id="1836499"/>
    <lineage>
        <taxon>Bacteria</taxon>
        <taxon>Pseudomonadati</taxon>
        <taxon>Bacteroidota</taxon>
        <taxon>Cytophagia</taxon>
        <taxon>Cytophagales</taxon>
        <taxon>Cyclobacteriaceae</taxon>
        <taxon>Algoriphagus</taxon>
    </lineage>
</organism>
<evidence type="ECO:0000313" key="1">
    <source>
        <dbReference type="EMBL" id="MBB6327519.1"/>
    </source>
</evidence>
<evidence type="ECO:0000313" key="2">
    <source>
        <dbReference type="Proteomes" id="UP000588604"/>
    </source>
</evidence>
<proteinExistence type="predicted"/>
<dbReference type="PROSITE" id="PS51257">
    <property type="entry name" value="PROKAR_LIPOPROTEIN"/>
    <property type="match status" value="1"/>
</dbReference>
<dbReference type="AlphaFoldDB" id="A0A841MPL3"/>
<accession>A0A841MPL3</accession>
<protein>
    <submittedName>
        <fullName evidence="1">Uncharacterized protein</fullName>
    </submittedName>
</protein>
<name>A0A841MPL3_9BACT</name>
<dbReference type="RefSeq" id="WP_184496343.1">
    <property type="nucleotide sequence ID" value="NZ_JACIJO010000003.1"/>
</dbReference>
<dbReference type="Proteomes" id="UP000588604">
    <property type="component" value="Unassembled WGS sequence"/>
</dbReference>
<sequence>MRYIINLILLAVFFSCNNKMDSDSIKKLESFSNDFNTEDFDNILVIPIEMGCEYCVLKLVEFLRVFNVSDNSLVILTASSKASLRVFLDDHVLNEVKNIHLDDDNYFFNNGLSFLNPVLYVKEKVNWNRIELYPVNIEDELFNIFVQNSNEKVVRDYYDLLIEGQISNYSKIGSTNSLEVNSIDSFGFDSLYYLDFSLEKILLKGDLKGMIIQKEEKSFYFYTYDIMDSTSAIYKRNIPKFME</sequence>
<dbReference type="EMBL" id="JACIJO010000003">
    <property type="protein sequence ID" value="MBB6327519.1"/>
    <property type="molecule type" value="Genomic_DNA"/>
</dbReference>
<keyword evidence="2" id="KW-1185">Reference proteome</keyword>
<comment type="caution">
    <text evidence="1">The sequence shown here is derived from an EMBL/GenBank/DDBJ whole genome shotgun (WGS) entry which is preliminary data.</text>
</comment>